<dbReference type="RefSeq" id="WP_204465533.1">
    <property type="nucleotide sequence ID" value="NZ_JAFBCV010000004.1"/>
</dbReference>
<protein>
    <submittedName>
        <fullName evidence="1">Uncharacterized protein</fullName>
    </submittedName>
</protein>
<accession>A0ABS2SS85</accession>
<keyword evidence="2" id="KW-1185">Reference proteome</keyword>
<comment type="caution">
    <text evidence="1">The sequence shown here is derived from an EMBL/GenBank/DDBJ whole genome shotgun (WGS) entry which is preliminary data.</text>
</comment>
<sequence length="122" mass="13775">MNTKRDLELIIENHYLAVRRHVYREGSAPNPDIKKIATEAAERVRVGEQKLKKLRLPVGERYHFSRLRKGFELLAKSLEIAAKGTNNAKAAELSKEADGMMSLYAITVLGKAVRDIESRNIS</sequence>
<organism evidence="1 2">
    <name type="scientific">Shouchella xiaoxiensis</name>
    <dbReference type="NCBI Taxonomy" id="766895"/>
    <lineage>
        <taxon>Bacteria</taxon>
        <taxon>Bacillati</taxon>
        <taxon>Bacillota</taxon>
        <taxon>Bacilli</taxon>
        <taxon>Bacillales</taxon>
        <taxon>Bacillaceae</taxon>
        <taxon>Shouchella</taxon>
    </lineage>
</organism>
<proteinExistence type="predicted"/>
<gene>
    <name evidence="1" type="ORF">JOC54_001613</name>
</gene>
<name>A0ABS2SS85_9BACI</name>
<evidence type="ECO:0000313" key="1">
    <source>
        <dbReference type="EMBL" id="MBM7838357.1"/>
    </source>
</evidence>
<dbReference type="Proteomes" id="UP001179280">
    <property type="component" value="Unassembled WGS sequence"/>
</dbReference>
<reference evidence="1" key="1">
    <citation type="submission" date="2021-01" db="EMBL/GenBank/DDBJ databases">
        <title>Genomic Encyclopedia of Type Strains, Phase IV (KMG-IV): sequencing the most valuable type-strain genomes for metagenomic binning, comparative biology and taxonomic classification.</title>
        <authorList>
            <person name="Goeker M."/>
        </authorList>
    </citation>
    <scope>NUCLEOTIDE SEQUENCE</scope>
    <source>
        <strain evidence="1">DSM 21943</strain>
    </source>
</reference>
<dbReference type="EMBL" id="JAFBCV010000004">
    <property type="protein sequence ID" value="MBM7838357.1"/>
    <property type="molecule type" value="Genomic_DNA"/>
</dbReference>
<evidence type="ECO:0000313" key="2">
    <source>
        <dbReference type="Proteomes" id="UP001179280"/>
    </source>
</evidence>